<dbReference type="Gene3D" id="2.60.40.1120">
    <property type="entry name" value="Carboxypeptidase-like, regulatory domain"/>
    <property type="match status" value="1"/>
</dbReference>
<keyword evidence="1" id="KW-0732">Signal</keyword>
<evidence type="ECO:0000256" key="1">
    <source>
        <dbReference type="SAM" id="SignalP"/>
    </source>
</evidence>
<reference evidence="2 3" key="1">
    <citation type="submission" date="2023-02" db="EMBL/GenBank/DDBJ databases">
        <title>Genome sequence of Mucilaginibacter jinjuensis strain KACC 16571.</title>
        <authorList>
            <person name="Kim S."/>
            <person name="Heo J."/>
            <person name="Kwon S.-W."/>
        </authorList>
    </citation>
    <scope>NUCLEOTIDE SEQUENCE [LARGE SCALE GENOMIC DNA]</scope>
    <source>
        <strain evidence="2 3">KACC 16571</strain>
    </source>
</reference>
<dbReference type="Pfam" id="PF13715">
    <property type="entry name" value="CarbopepD_reg_2"/>
    <property type="match status" value="1"/>
</dbReference>
<dbReference type="EMBL" id="CP117167">
    <property type="protein sequence ID" value="WCT10046.1"/>
    <property type="molecule type" value="Genomic_DNA"/>
</dbReference>
<accession>A0ABY7T124</accession>
<protein>
    <submittedName>
        <fullName evidence="2">DUF5686 family protein</fullName>
    </submittedName>
</protein>
<dbReference type="InterPro" id="IPR008969">
    <property type="entry name" value="CarboxyPept-like_regulatory"/>
</dbReference>
<name>A0ABY7T124_9SPHI</name>
<sequence length="846" mass="97845">MIYKRFLLLLLFVASSAVVFAQNTVVSGTVTDAKTHHPLSYVTVAFTGSSIGMNTDDHGNFSLTSAKPYTKLSVSTVGYTTATFDVEPGKEQVINVKLVPVAKQLNEVVIKSAKKEKYHNKDNPAVELIRKVIANKPKNRPESYNYVEYKAYEKTQMSFINVSEKLSDKKFFRKYKFFLDNKDSTTIPGKTILPVFMDEKLSQYYYRKSPEKTRNQILGQKSVDFGNFMDSEGFGTYFKRLYADVDIYRNNIFLMTNMFLSPIADEAPTFYKFFITDTVNVGNTKLIRLSFTPRNTTDMLFEGDIFITLDGNYAVQKADLTINKAINLNWVRTMNVRQEYEQNPDGRWHLSKSDARADFGTRKNGDHGIFGERTVTYRNYKVNVPHADTTYESVVALSDEVKHRSDQFWAENRLDTLSKAESKVYANVDSLKRMPSFRRTADIATLLLAGYKSLGPFEIGPANTFYSFNPVEGLKLRFGGRSTPALSKRYYFETYAAYGFKDEKWKYFLSGTYSLNNKSIYAFPQNYIRASFQRDTKIPGEDLQFVEEDNFLLSFKRGVNDKYLYNDYYRLDYVKEFESHFSYALGLRKWTQAPAGSLYFTNFVDGQPNSISDLTTTEATLQLRYAPHEQFYQGKLYRTPIYTRYPIFSLNIAQGFKDVLRGEYNYTRVRLRIDKHTYFSQLGYADISLEGSNIFGQVPYPLLSIPQANQTYAYDIDSYNLMNFMEFVYDRYASFKIDQHFNGFFFNKIPLFKKLKWRETLSAKVLYGSLRDENNPSIHPSLYQLPVAANGVPITYTMGNKPYVEGSVGIENIFKFIRVDLVKRFDYLDNSNVAEWGIRTRVDFNF</sequence>
<dbReference type="SUPFAM" id="SSF49464">
    <property type="entry name" value="Carboxypeptidase regulatory domain-like"/>
    <property type="match status" value="1"/>
</dbReference>
<feature type="chain" id="PRO_5046055032" evidence="1">
    <location>
        <begin position="22"/>
        <end position="846"/>
    </location>
</feature>
<feature type="signal peptide" evidence="1">
    <location>
        <begin position="1"/>
        <end position="21"/>
    </location>
</feature>
<gene>
    <name evidence="2" type="ORF">PQO05_15035</name>
</gene>
<proteinExistence type="predicted"/>
<dbReference type="Proteomes" id="UP001216139">
    <property type="component" value="Chromosome"/>
</dbReference>
<evidence type="ECO:0000313" key="2">
    <source>
        <dbReference type="EMBL" id="WCT10046.1"/>
    </source>
</evidence>
<dbReference type="RefSeq" id="WP_273628145.1">
    <property type="nucleotide sequence ID" value="NZ_CP117167.1"/>
</dbReference>
<evidence type="ECO:0000313" key="3">
    <source>
        <dbReference type="Proteomes" id="UP001216139"/>
    </source>
</evidence>
<keyword evidence="3" id="KW-1185">Reference proteome</keyword>
<dbReference type="InterPro" id="IPR043741">
    <property type="entry name" value="DUF5686"/>
</dbReference>
<organism evidence="2 3">
    <name type="scientific">Mucilaginibacter jinjuensis</name>
    <dbReference type="NCBI Taxonomy" id="1176721"/>
    <lineage>
        <taxon>Bacteria</taxon>
        <taxon>Pseudomonadati</taxon>
        <taxon>Bacteroidota</taxon>
        <taxon>Sphingobacteriia</taxon>
        <taxon>Sphingobacteriales</taxon>
        <taxon>Sphingobacteriaceae</taxon>
        <taxon>Mucilaginibacter</taxon>
    </lineage>
</organism>
<dbReference type="Pfam" id="PF18939">
    <property type="entry name" value="DUF5686"/>
    <property type="match status" value="1"/>
</dbReference>